<dbReference type="EMBL" id="NMPR01000137">
    <property type="protein sequence ID" value="KAA8629401.1"/>
    <property type="molecule type" value="Genomic_DNA"/>
</dbReference>
<reference evidence="3 4" key="1">
    <citation type="submission" date="2017-07" db="EMBL/GenBank/DDBJ databases">
        <title>Genome sequence of the Sordaria macrospora wild type strain R19027.</title>
        <authorList>
            <person name="Nowrousian M."/>
            <person name="Teichert I."/>
            <person name="Kueck U."/>
        </authorList>
    </citation>
    <scope>NUCLEOTIDE SEQUENCE [LARGE SCALE GENOMIC DNA]</scope>
    <source>
        <strain evidence="3 4">R19027</strain>
        <tissue evidence="3">Mycelium</tissue>
    </source>
</reference>
<evidence type="ECO:0000256" key="2">
    <source>
        <dbReference type="SAM" id="SignalP"/>
    </source>
</evidence>
<feature type="compositionally biased region" description="Basic and acidic residues" evidence="1">
    <location>
        <begin position="29"/>
        <end position="47"/>
    </location>
</feature>
<proteinExistence type="predicted"/>
<organism evidence="3 4">
    <name type="scientific">Sordaria macrospora</name>
    <dbReference type="NCBI Taxonomy" id="5147"/>
    <lineage>
        <taxon>Eukaryota</taxon>
        <taxon>Fungi</taxon>
        <taxon>Dikarya</taxon>
        <taxon>Ascomycota</taxon>
        <taxon>Pezizomycotina</taxon>
        <taxon>Sordariomycetes</taxon>
        <taxon>Sordariomycetidae</taxon>
        <taxon>Sordariales</taxon>
        <taxon>Sordariaceae</taxon>
        <taxon>Sordaria</taxon>
    </lineage>
</organism>
<sequence length="151" mass="16155">MSSLTSITRLIALLSITANINGNPIEPSLDNRDGSDRHYPHPPHDPPHTPYPVASSTASLEARDPQWSHGPNVHDNHHYPHPPHDTPPSITVTPTTTTTAAPTVTPPSIVSVPIISSFETNIDLGVTQQPRGPGRSLPVQPTTFAAVVKRA</sequence>
<feature type="region of interest" description="Disordered" evidence="1">
    <location>
        <begin position="21"/>
        <end position="104"/>
    </location>
</feature>
<dbReference type="AlphaFoldDB" id="A0A8S8ZKZ1"/>
<protein>
    <submittedName>
        <fullName evidence="3">Uncharacterized protein</fullName>
    </submittedName>
</protein>
<evidence type="ECO:0000313" key="3">
    <source>
        <dbReference type="EMBL" id="KAA8629401.1"/>
    </source>
</evidence>
<comment type="caution">
    <text evidence="3">The sequence shown here is derived from an EMBL/GenBank/DDBJ whole genome shotgun (WGS) entry which is preliminary data.</text>
</comment>
<gene>
    <name evidence="3" type="ORF">SMACR_09344</name>
</gene>
<feature type="chain" id="PRO_5035867105" evidence="2">
    <location>
        <begin position="23"/>
        <end position="151"/>
    </location>
</feature>
<dbReference type="VEuPathDB" id="FungiDB:SMAC_09344"/>
<keyword evidence="2" id="KW-0732">Signal</keyword>
<feature type="compositionally biased region" description="Low complexity" evidence="1">
    <location>
        <begin position="87"/>
        <end position="104"/>
    </location>
</feature>
<name>A0A8S8ZKZ1_SORMA</name>
<dbReference type="Proteomes" id="UP000433876">
    <property type="component" value="Unassembled WGS sequence"/>
</dbReference>
<accession>A0A8S8ZKZ1</accession>
<feature type="compositionally biased region" description="Basic and acidic residues" evidence="1">
    <location>
        <begin position="61"/>
        <end position="84"/>
    </location>
</feature>
<evidence type="ECO:0000313" key="4">
    <source>
        <dbReference type="Proteomes" id="UP000433876"/>
    </source>
</evidence>
<feature type="signal peptide" evidence="2">
    <location>
        <begin position="1"/>
        <end position="22"/>
    </location>
</feature>
<evidence type="ECO:0000256" key="1">
    <source>
        <dbReference type="SAM" id="MobiDB-lite"/>
    </source>
</evidence>